<gene>
    <name evidence="1" type="ORF">EWV88_15025</name>
</gene>
<sequence length="106" mass="12248">MEPYIDRIWGRLHDIHFRLTNGEVENKLSFSTDLSHFSLSVASIFLPLSQGLGMRAKPPLSGAKIRSLAKIKNSGELRMSINQLNTLFMDFMQFYAHFFYFCTLKN</sequence>
<organism evidence="1 2">
    <name type="scientific">Microcystis wesenbergii Mw_MB_S_20031200_S109D</name>
    <dbReference type="NCBI Taxonomy" id="2486241"/>
    <lineage>
        <taxon>Bacteria</taxon>
        <taxon>Bacillati</taxon>
        <taxon>Cyanobacteriota</taxon>
        <taxon>Cyanophyceae</taxon>
        <taxon>Oscillatoriophycideae</taxon>
        <taxon>Chroococcales</taxon>
        <taxon>Microcystaceae</taxon>
        <taxon>Microcystis</taxon>
    </lineage>
</organism>
<name>A0A552LMK4_9CHRO</name>
<dbReference type="Proteomes" id="UP000318616">
    <property type="component" value="Unassembled WGS sequence"/>
</dbReference>
<reference evidence="1 2" key="1">
    <citation type="submission" date="2019-01" db="EMBL/GenBank/DDBJ databases">
        <title>Coherence of Microcystis species and biogeography revealed through population genomics.</title>
        <authorList>
            <person name="Perez-Carrascal O.M."/>
            <person name="Terrat Y."/>
            <person name="Giani A."/>
            <person name="Fortin N."/>
            <person name="Tromas N."/>
            <person name="Shapiro B.J."/>
        </authorList>
    </citation>
    <scope>NUCLEOTIDE SEQUENCE [LARGE SCALE GENOMIC DNA]</scope>
    <source>
        <strain evidence="1">Mw_MB_S_20031200_S109D</strain>
    </source>
</reference>
<accession>A0A552LMK4</accession>
<dbReference type="AlphaFoldDB" id="A0A552LMK4"/>
<protein>
    <submittedName>
        <fullName evidence="1">Uncharacterized protein</fullName>
    </submittedName>
</protein>
<proteinExistence type="predicted"/>
<comment type="caution">
    <text evidence="1">The sequence shown here is derived from an EMBL/GenBank/DDBJ whole genome shotgun (WGS) entry which is preliminary data.</text>
</comment>
<dbReference type="EMBL" id="SFAP01000183">
    <property type="protein sequence ID" value="TRV21446.1"/>
    <property type="molecule type" value="Genomic_DNA"/>
</dbReference>
<evidence type="ECO:0000313" key="1">
    <source>
        <dbReference type="EMBL" id="TRV21446.1"/>
    </source>
</evidence>
<evidence type="ECO:0000313" key="2">
    <source>
        <dbReference type="Proteomes" id="UP000318616"/>
    </source>
</evidence>